<dbReference type="Gene3D" id="1.10.1740.10">
    <property type="match status" value="1"/>
</dbReference>
<evidence type="ECO:0000313" key="8">
    <source>
        <dbReference type="Proteomes" id="UP000318288"/>
    </source>
</evidence>
<evidence type="ECO:0000256" key="1">
    <source>
        <dbReference type="ARBA" id="ARBA00010641"/>
    </source>
</evidence>
<dbReference type="InterPro" id="IPR007627">
    <property type="entry name" value="RNA_pol_sigma70_r2"/>
</dbReference>
<dbReference type="GO" id="GO:0016987">
    <property type="term" value="F:sigma factor activity"/>
    <property type="evidence" value="ECO:0007669"/>
    <property type="project" value="UniProtKB-KW"/>
</dbReference>
<keyword evidence="4" id="KW-0804">Transcription</keyword>
<protein>
    <submittedName>
        <fullName evidence="7">RNA polymerase sigma factor</fullName>
    </submittedName>
</protein>
<dbReference type="InterPro" id="IPR013324">
    <property type="entry name" value="RNA_pol_sigma_r3/r4-like"/>
</dbReference>
<dbReference type="NCBIfam" id="TIGR02937">
    <property type="entry name" value="sigma70-ECF"/>
    <property type="match status" value="1"/>
</dbReference>
<feature type="domain" description="RNA polymerase sigma-70 region 2" evidence="5">
    <location>
        <begin position="17"/>
        <end position="79"/>
    </location>
</feature>
<dbReference type="Gene3D" id="1.10.10.10">
    <property type="entry name" value="Winged helix-like DNA-binding domain superfamily/Winged helix DNA-binding domain"/>
    <property type="match status" value="1"/>
</dbReference>
<evidence type="ECO:0000256" key="2">
    <source>
        <dbReference type="ARBA" id="ARBA00023015"/>
    </source>
</evidence>
<dbReference type="SUPFAM" id="SSF88946">
    <property type="entry name" value="Sigma2 domain of RNA polymerase sigma factors"/>
    <property type="match status" value="1"/>
</dbReference>
<dbReference type="EMBL" id="SJPW01000004">
    <property type="protein sequence ID" value="TWU54729.1"/>
    <property type="molecule type" value="Genomic_DNA"/>
</dbReference>
<evidence type="ECO:0000259" key="6">
    <source>
        <dbReference type="Pfam" id="PF08281"/>
    </source>
</evidence>
<gene>
    <name evidence="7" type="ORF">Poly51_34480</name>
</gene>
<keyword evidence="2" id="KW-0805">Transcription regulation</keyword>
<dbReference type="AlphaFoldDB" id="A0A5C6F4I9"/>
<dbReference type="InterPro" id="IPR013249">
    <property type="entry name" value="RNA_pol_sigma70_r4_t2"/>
</dbReference>
<evidence type="ECO:0000256" key="3">
    <source>
        <dbReference type="ARBA" id="ARBA00023082"/>
    </source>
</evidence>
<dbReference type="GO" id="GO:0003677">
    <property type="term" value="F:DNA binding"/>
    <property type="evidence" value="ECO:0007669"/>
    <property type="project" value="InterPro"/>
</dbReference>
<dbReference type="InterPro" id="IPR013325">
    <property type="entry name" value="RNA_pol_sigma_r2"/>
</dbReference>
<dbReference type="GO" id="GO:0006352">
    <property type="term" value="P:DNA-templated transcription initiation"/>
    <property type="evidence" value="ECO:0007669"/>
    <property type="project" value="InterPro"/>
</dbReference>
<dbReference type="PANTHER" id="PTHR43133">
    <property type="entry name" value="RNA POLYMERASE ECF-TYPE SIGMA FACTO"/>
    <property type="match status" value="1"/>
</dbReference>
<dbReference type="Pfam" id="PF08281">
    <property type="entry name" value="Sigma70_r4_2"/>
    <property type="match status" value="1"/>
</dbReference>
<sequence length="179" mass="20372">MDSDKNRDQILKEAFGYHKALVAYAYGLLRDYALAEDAVQSGYVALTKRFDTISGDSVLAWCRGAVRLEALQLLRKRGKVPSLEETLLFDAVADAFEIEQTPEREAMRLERLEKLRDCFAKVPTRSQKMIGGRYLDGLGLRELALRLNMSEAAVRKGIYRTRLLLRECMERTPIAPRST</sequence>
<proteinExistence type="inferred from homology"/>
<comment type="caution">
    <text evidence="7">The sequence shown here is derived from an EMBL/GenBank/DDBJ whole genome shotgun (WGS) entry which is preliminary data.</text>
</comment>
<evidence type="ECO:0000256" key="4">
    <source>
        <dbReference type="ARBA" id="ARBA00023163"/>
    </source>
</evidence>
<dbReference type="RefSeq" id="WP_146458892.1">
    <property type="nucleotide sequence ID" value="NZ_SJPW01000004.1"/>
</dbReference>
<dbReference type="InterPro" id="IPR039425">
    <property type="entry name" value="RNA_pol_sigma-70-like"/>
</dbReference>
<organism evidence="7 8">
    <name type="scientific">Rubripirellula tenax</name>
    <dbReference type="NCBI Taxonomy" id="2528015"/>
    <lineage>
        <taxon>Bacteria</taxon>
        <taxon>Pseudomonadati</taxon>
        <taxon>Planctomycetota</taxon>
        <taxon>Planctomycetia</taxon>
        <taxon>Pirellulales</taxon>
        <taxon>Pirellulaceae</taxon>
        <taxon>Rubripirellula</taxon>
    </lineage>
</organism>
<evidence type="ECO:0000313" key="7">
    <source>
        <dbReference type="EMBL" id="TWU54729.1"/>
    </source>
</evidence>
<dbReference type="InterPro" id="IPR036388">
    <property type="entry name" value="WH-like_DNA-bd_sf"/>
</dbReference>
<reference evidence="7 8" key="1">
    <citation type="submission" date="2019-02" db="EMBL/GenBank/DDBJ databases">
        <title>Deep-cultivation of Planctomycetes and their phenomic and genomic characterization uncovers novel biology.</title>
        <authorList>
            <person name="Wiegand S."/>
            <person name="Jogler M."/>
            <person name="Boedeker C."/>
            <person name="Pinto D."/>
            <person name="Vollmers J."/>
            <person name="Rivas-Marin E."/>
            <person name="Kohn T."/>
            <person name="Peeters S.H."/>
            <person name="Heuer A."/>
            <person name="Rast P."/>
            <person name="Oberbeckmann S."/>
            <person name="Bunk B."/>
            <person name="Jeske O."/>
            <person name="Meyerdierks A."/>
            <person name="Storesund J.E."/>
            <person name="Kallscheuer N."/>
            <person name="Luecker S."/>
            <person name="Lage O.M."/>
            <person name="Pohl T."/>
            <person name="Merkel B.J."/>
            <person name="Hornburger P."/>
            <person name="Mueller R.-W."/>
            <person name="Bruemmer F."/>
            <person name="Labrenz M."/>
            <person name="Spormann A.M."/>
            <person name="Op Den Camp H."/>
            <person name="Overmann J."/>
            <person name="Amann R."/>
            <person name="Jetten M.S.M."/>
            <person name="Mascher T."/>
            <person name="Medema M.H."/>
            <person name="Devos D.P."/>
            <person name="Kaster A.-K."/>
            <person name="Ovreas L."/>
            <person name="Rohde M."/>
            <person name="Galperin M.Y."/>
            <person name="Jogler C."/>
        </authorList>
    </citation>
    <scope>NUCLEOTIDE SEQUENCE [LARGE SCALE GENOMIC DNA]</scope>
    <source>
        <strain evidence="7 8">Poly51</strain>
    </source>
</reference>
<feature type="domain" description="RNA polymerase sigma factor 70 region 4 type 2" evidence="6">
    <location>
        <begin position="113"/>
        <end position="163"/>
    </location>
</feature>
<dbReference type="OrthoDB" id="9795666at2"/>
<dbReference type="Proteomes" id="UP000318288">
    <property type="component" value="Unassembled WGS sequence"/>
</dbReference>
<evidence type="ECO:0000259" key="5">
    <source>
        <dbReference type="Pfam" id="PF04542"/>
    </source>
</evidence>
<dbReference type="SUPFAM" id="SSF88659">
    <property type="entry name" value="Sigma3 and sigma4 domains of RNA polymerase sigma factors"/>
    <property type="match status" value="1"/>
</dbReference>
<keyword evidence="3" id="KW-0731">Sigma factor</keyword>
<dbReference type="PANTHER" id="PTHR43133:SF51">
    <property type="entry name" value="RNA POLYMERASE SIGMA FACTOR"/>
    <property type="match status" value="1"/>
</dbReference>
<keyword evidence="8" id="KW-1185">Reference proteome</keyword>
<accession>A0A5C6F4I9</accession>
<dbReference type="Pfam" id="PF04542">
    <property type="entry name" value="Sigma70_r2"/>
    <property type="match status" value="1"/>
</dbReference>
<name>A0A5C6F4I9_9BACT</name>
<dbReference type="InterPro" id="IPR014284">
    <property type="entry name" value="RNA_pol_sigma-70_dom"/>
</dbReference>
<comment type="similarity">
    <text evidence="1">Belongs to the sigma-70 factor family. ECF subfamily.</text>
</comment>